<comment type="caution">
    <text evidence="2">The sequence shown here is derived from an EMBL/GenBank/DDBJ whole genome shotgun (WGS) entry which is preliminary data.</text>
</comment>
<dbReference type="RefSeq" id="XP_060362051.1">
    <property type="nucleotide sequence ID" value="XM_060512907.1"/>
</dbReference>
<dbReference type="GeneID" id="85396805"/>
<dbReference type="AlphaFoldDB" id="A0AAD8XD91"/>
<reference evidence="2" key="1">
    <citation type="submission" date="2021-12" db="EMBL/GenBank/DDBJ databases">
        <title>Comparative genomics, transcriptomics and evolutionary studies reveal genomic signatures of adaptation to plant cell wall in hemibiotrophic fungi.</title>
        <authorList>
            <consortium name="DOE Joint Genome Institute"/>
            <person name="Baroncelli R."/>
            <person name="Diaz J.F."/>
            <person name="Benocci T."/>
            <person name="Peng M."/>
            <person name="Battaglia E."/>
            <person name="Haridas S."/>
            <person name="Andreopoulos W."/>
            <person name="Labutti K."/>
            <person name="Pangilinan J."/>
            <person name="Floch G.L."/>
            <person name="Makela M.R."/>
            <person name="Henrissat B."/>
            <person name="Grigoriev I.V."/>
            <person name="Crouch J.A."/>
            <person name="De Vries R.P."/>
            <person name="Sukno S.A."/>
            <person name="Thon M.R."/>
        </authorList>
    </citation>
    <scope>NUCLEOTIDE SEQUENCE</scope>
    <source>
        <strain evidence="2">CBS 112980</strain>
    </source>
</reference>
<evidence type="ECO:0000313" key="3">
    <source>
        <dbReference type="Proteomes" id="UP001244207"/>
    </source>
</evidence>
<keyword evidence="3" id="KW-1185">Reference proteome</keyword>
<accession>A0AAD8XD91</accession>
<protein>
    <submittedName>
        <fullName evidence="2">Uncharacterized protein</fullName>
    </submittedName>
</protein>
<evidence type="ECO:0000256" key="1">
    <source>
        <dbReference type="SAM" id="MobiDB-lite"/>
    </source>
</evidence>
<sequence length="158" mass="17789">MNATWFKRKTDGPRPTEASSAETCGVRKAPALRYDLRPTEKNVGSRCLVRAMREVGELEEREGRARAVQSQDSIVKQREELGDGHDPLHYSWPGAGPWREGRISLDPFRSSQQSWSTQIVDLRRDLQKFRLVHAGGHDGGEDFGFHPRICGCSCSPQV</sequence>
<dbReference type="Proteomes" id="UP001244207">
    <property type="component" value="Unassembled WGS sequence"/>
</dbReference>
<gene>
    <name evidence="2" type="ORF">BDZ83DRAFT_732926</name>
</gene>
<evidence type="ECO:0000313" key="2">
    <source>
        <dbReference type="EMBL" id="KAK1721255.1"/>
    </source>
</evidence>
<feature type="region of interest" description="Disordered" evidence="1">
    <location>
        <begin position="1"/>
        <end position="24"/>
    </location>
</feature>
<proteinExistence type="predicted"/>
<organism evidence="2 3">
    <name type="scientific">Glomerella acutata</name>
    <name type="common">Colletotrichum acutatum</name>
    <dbReference type="NCBI Taxonomy" id="27357"/>
    <lineage>
        <taxon>Eukaryota</taxon>
        <taxon>Fungi</taxon>
        <taxon>Dikarya</taxon>
        <taxon>Ascomycota</taxon>
        <taxon>Pezizomycotina</taxon>
        <taxon>Sordariomycetes</taxon>
        <taxon>Hypocreomycetidae</taxon>
        <taxon>Glomerellales</taxon>
        <taxon>Glomerellaceae</taxon>
        <taxon>Colletotrichum</taxon>
        <taxon>Colletotrichum acutatum species complex</taxon>
    </lineage>
</organism>
<dbReference type="EMBL" id="JAHMHS010000086">
    <property type="protein sequence ID" value="KAK1721255.1"/>
    <property type="molecule type" value="Genomic_DNA"/>
</dbReference>
<name>A0AAD8XD91_GLOAC</name>